<dbReference type="RefSeq" id="WP_222199381.1">
    <property type="nucleotide sequence ID" value="NZ_JAIMFO010000006.1"/>
</dbReference>
<dbReference type="PANTHER" id="PTHR30514">
    <property type="entry name" value="GLUCOKINASE"/>
    <property type="match status" value="1"/>
</dbReference>
<dbReference type="Pfam" id="PF01418">
    <property type="entry name" value="HTH_6"/>
    <property type="match status" value="1"/>
</dbReference>
<keyword evidence="1" id="KW-0805">Transcription regulation</keyword>
<dbReference type="PROSITE" id="PS51071">
    <property type="entry name" value="HTH_RPIR"/>
    <property type="match status" value="1"/>
</dbReference>
<feature type="domain" description="HTH rpiR-type" evidence="4">
    <location>
        <begin position="1"/>
        <end position="76"/>
    </location>
</feature>
<dbReference type="InterPro" id="IPR035472">
    <property type="entry name" value="RpiR-like_SIS"/>
</dbReference>
<name>A0ABS7MKQ4_9ACTN</name>
<dbReference type="InterPro" id="IPR009057">
    <property type="entry name" value="Homeodomain-like_sf"/>
</dbReference>
<dbReference type="InterPro" id="IPR046348">
    <property type="entry name" value="SIS_dom_sf"/>
</dbReference>
<protein>
    <submittedName>
        <fullName evidence="6">MurR/RpiR family transcriptional regulator</fullName>
    </submittedName>
</protein>
<dbReference type="PANTHER" id="PTHR30514:SF1">
    <property type="entry name" value="HTH-TYPE TRANSCRIPTIONAL REGULATOR HEXR-RELATED"/>
    <property type="match status" value="1"/>
</dbReference>
<feature type="domain" description="SIS" evidence="5">
    <location>
        <begin position="107"/>
        <end position="243"/>
    </location>
</feature>
<keyword evidence="2" id="KW-0238">DNA-binding</keyword>
<gene>
    <name evidence="6" type="ORF">K6V98_04735</name>
</gene>
<dbReference type="Pfam" id="PF01380">
    <property type="entry name" value="SIS"/>
    <property type="match status" value="1"/>
</dbReference>
<evidence type="ECO:0000256" key="3">
    <source>
        <dbReference type="ARBA" id="ARBA00023163"/>
    </source>
</evidence>
<comment type="caution">
    <text evidence="6">The sequence shown here is derived from an EMBL/GenBank/DDBJ whole genome shotgun (WGS) entry which is preliminary data.</text>
</comment>
<dbReference type="CDD" id="cd05013">
    <property type="entry name" value="SIS_RpiR"/>
    <property type="match status" value="1"/>
</dbReference>
<reference evidence="6 7" key="1">
    <citation type="submission" date="2021-08" db="EMBL/GenBank/DDBJ databases">
        <title>Collinsella faecalis sp. nov. isolated from swine faeces.</title>
        <authorList>
            <person name="Oh B.S."/>
            <person name="Lee J.H."/>
        </authorList>
    </citation>
    <scope>NUCLEOTIDE SEQUENCE [LARGE SCALE GENOMIC DNA]</scope>
    <source>
        <strain evidence="6 7">AGMB00827</strain>
    </source>
</reference>
<sequence length="250" mass="27786">MDELFSYDSVRKFNETDLHIYKYVLAHAQDVTYMSIRHLAKCVSVSTSTILRFCEKVGCEGYAELKDRLREHLESGERREPGGDTREILDYFERTYTAAFETAIARAVEMISSSHIVVFMGQGGSGLLARYGGRYFSGMGKLALSIDDPWYPISDELGEHALVIALSVSGESKHLICQLKDCQRSGARILAITGDSASTAARMADHAISYDMTAVRSSSDANLTSQVPVIYIIEVLARRWHESQVGKLAE</sequence>
<dbReference type="InterPro" id="IPR000281">
    <property type="entry name" value="HTH_RpiR"/>
</dbReference>
<evidence type="ECO:0000259" key="4">
    <source>
        <dbReference type="PROSITE" id="PS51071"/>
    </source>
</evidence>
<proteinExistence type="predicted"/>
<keyword evidence="3" id="KW-0804">Transcription</keyword>
<dbReference type="InterPro" id="IPR001347">
    <property type="entry name" value="SIS_dom"/>
</dbReference>
<keyword evidence="7" id="KW-1185">Reference proteome</keyword>
<dbReference type="InterPro" id="IPR047640">
    <property type="entry name" value="RpiR-like"/>
</dbReference>
<dbReference type="SUPFAM" id="SSF46689">
    <property type="entry name" value="Homeodomain-like"/>
    <property type="match status" value="1"/>
</dbReference>
<dbReference type="Gene3D" id="1.10.10.10">
    <property type="entry name" value="Winged helix-like DNA-binding domain superfamily/Winged helix DNA-binding domain"/>
    <property type="match status" value="1"/>
</dbReference>
<evidence type="ECO:0000256" key="2">
    <source>
        <dbReference type="ARBA" id="ARBA00023125"/>
    </source>
</evidence>
<dbReference type="Proteomes" id="UP000700908">
    <property type="component" value="Unassembled WGS sequence"/>
</dbReference>
<evidence type="ECO:0000313" key="7">
    <source>
        <dbReference type="Proteomes" id="UP000700908"/>
    </source>
</evidence>
<dbReference type="EMBL" id="JAIMFO010000006">
    <property type="protein sequence ID" value="MBY4797661.1"/>
    <property type="molecule type" value="Genomic_DNA"/>
</dbReference>
<dbReference type="InterPro" id="IPR036388">
    <property type="entry name" value="WH-like_DNA-bd_sf"/>
</dbReference>
<accession>A0ABS7MKQ4</accession>
<dbReference type="SUPFAM" id="SSF53697">
    <property type="entry name" value="SIS domain"/>
    <property type="match status" value="1"/>
</dbReference>
<evidence type="ECO:0000259" key="5">
    <source>
        <dbReference type="PROSITE" id="PS51464"/>
    </source>
</evidence>
<dbReference type="Gene3D" id="3.40.50.10490">
    <property type="entry name" value="Glucose-6-phosphate isomerase like protein, domain 1"/>
    <property type="match status" value="1"/>
</dbReference>
<dbReference type="PROSITE" id="PS51464">
    <property type="entry name" value="SIS"/>
    <property type="match status" value="1"/>
</dbReference>
<evidence type="ECO:0000256" key="1">
    <source>
        <dbReference type="ARBA" id="ARBA00023015"/>
    </source>
</evidence>
<organism evidence="6 7">
    <name type="scientific">Collinsella ureilytica</name>
    <dbReference type="NCBI Taxonomy" id="2869515"/>
    <lineage>
        <taxon>Bacteria</taxon>
        <taxon>Bacillati</taxon>
        <taxon>Actinomycetota</taxon>
        <taxon>Coriobacteriia</taxon>
        <taxon>Coriobacteriales</taxon>
        <taxon>Coriobacteriaceae</taxon>
        <taxon>Collinsella</taxon>
    </lineage>
</organism>
<evidence type="ECO:0000313" key="6">
    <source>
        <dbReference type="EMBL" id="MBY4797661.1"/>
    </source>
</evidence>